<evidence type="ECO:0000256" key="1">
    <source>
        <dbReference type="ARBA" id="ARBA00004418"/>
    </source>
</evidence>
<evidence type="ECO:0000259" key="6">
    <source>
        <dbReference type="Pfam" id="PF00496"/>
    </source>
</evidence>
<dbReference type="PANTHER" id="PTHR30290">
    <property type="entry name" value="PERIPLASMIC BINDING COMPONENT OF ABC TRANSPORTER"/>
    <property type="match status" value="1"/>
</dbReference>
<dbReference type="Gene3D" id="3.40.190.10">
    <property type="entry name" value="Periplasmic binding protein-like II"/>
    <property type="match status" value="1"/>
</dbReference>
<evidence type="ECO:0000256" key="3">
    <source>
        <dbReference type="ARBA" id="ARBA00022448"/>
    </source>
</evidence>
<comment type="similarity">
    <text evidence="2">Belongs to the bacterial solute-binding protein 5 family.</text>
</comment>
<dbReference type="SUPFAM" id="SSF53850">
    <property type="entry name" value="Periplasmic binding protein-like II"/>
    <property type="match status" value="1"/>
</dbReference>
<dbReference type="InterPro" id="IPR000914">
    <property type="entry name" value="SBP_5_dom"/>
</dbReference>
<evidence type="ECO:0000313" key="7">
    <source>
        <dbReference type="EMBL" id="MDA5399717.1"/>
    </source>
</evidence>
<dbReference type="GO" id="GO:0043190">
    <property type="term" value="C:ATP-binding cassette (ABC) transporter complex"/>
    <property type="evidence" value="ECO:0007669"/>
    <property type="project" value="InterPro"/>
</dbReference>
<evidence type="ECO:0000256" key="2">
    <source>
        <dbReference type="ARBA" id="ARBA00005695"/>
    </source>
</evidence>
<reference evidence="7" key="1">
    <citation type="submission" date="2022-11" db="EMBL/GenBank/DDBJ databases">
        <title>Draft genome sequence of Hoeflea poritis E7-10 and Hoeflea prorocentri PM5-8, separated from scleractinian coral Porites lutea and marine dinoflagellate.</title>
        <authorList>
            <person name="Zhang G."/>
            <person name="Wei Q."/>
            <person name="Cai L."/>
        </authorList>
    </citation>
    <scope>NUCLEOTIDE SEQUENCE</scope>
    <source>
        <strain evidence="7">PM5-8</strain>
    </source>
</reference>
<dbReference type="Proteomes" id="UP001151234">
    <property type="component" value="Unassembled WGS sequence"/>
</dbReference>
<dbReference type="CDD" id="cd00995">
    <property type="entry name" value="PBP2_NikA_DppA_OppA_like"/>
    <property type="match status" value="1"/>
</dbReference>
<gene>
    <name evidence="7" type="ORF">OQ273_14135</name>
</gene>
<dbReference type="PANTHER" id="PTHR30290:SF9">
    <property type="entry name" value="OLIGOPEPTIDE-BINDING PROTEIN APPA"/>
    <property type="match status" value="1"/>
</dbReference>
<dbReference type="Gene3D" id="3.10.105.10">
    <property type="entry name" value="Dipeptide-binding Protein, Domain 3"/>
    <property type="match status" value="1"/>
</dbReference>
<evidence type="ECO:0000313" key="8">
    <source>
        <dbReference type="Proteomes" id="UP001151234"/>
    </source>
</evidence>
<name>A0A9X3UIF1_9HYPH</name>
<organism evidence="7 8">
    <name type="scientific">Hoeflea prorocentri</name>
    <dbReference type="NCBI Taxonomy" id="1922333"/>
    <lineage>
        <taxon>Bacteria</taxon>
        <taxon>Pseudomonadati</taxon>
        <taxon>Pseudomonadota</taxon>
        <taxon>Alphaproteobacteria</taxon>
        <taxon>Hyphomicrobiales</taxon>
        <taxon>Rhizobiaceae</taxon>
        <taxon>Hoeflea</taxon>
    </lineage>
</organism>
<feature type="domain" description="Solute-binding protein family 5" evidence="6">
    <location>
        <begin position="74"/>
        <end position="429"/>
    </location>
</feature>
<dbReference type="InterPro" id="IPR039424">
    <property type="entry name" value="SBP_5"/>
</dbReference>
<dbReference type="RefSeq" id="WP_267991138.1">
    <property type="nucleotide sequence ID" value="NZ_JAPJZI010000001.1"/>
</dbReference>
<feature type="chain" id="PRO_5040814305" evidence="5">
    <location>
        <begin position="25"/>
        <end position="521"/>
    </location>
</feature>
<evidence type="ECO:0000256" key="5">
    <source>
        <dbReference type="SAM" id="SignalP"/>
    </source>
</evidence>
<accession>A0A9X3UIF1</accession>
<proteinExistence type="inferred from homology"/>
<dbReference type="Pfam" id="PF00496">
    <property type="entry name" value="SBP_bac_5"/>
    <property type="match status" value="1"/>
</dbReference>
<sequence>MLTTKRRKAGIASIALAGALTVSAVYPATAFDLVWARDGDADSLDPHRATSTLSWQVFQQLYDTLLVAQPDGTYKGQLAESFEFTGSGNDVQITLRDGIKCHDGTQFDAMDAAYTINRAIELPSLLAEQWGPIQGVETPDKKTVILKYDEPFPGVVAKLGSAFMICDSVADLGDAFGVSAAIGTGPWSLSKWTKGDELVLDRNADFTNYAMPVENPGAPYAERLIAKQVPEAQPRVATIKSGEAHIASGPPLEELPQLLLDESVKVHAAKDTGASMFLEFAASRPPFDDLRARKAIVQALDIEFALDVVFEGAVQHLKCPLAPPILGADADVCEPMLYEYDPGAAQVLLQELGYSADNPLEIKMMTWTGGNRNKVLEVFQSQLAEIGVEASIEVMDIGTLNARVAAENEASEGVGTLDLMGWSSADPDILHVLWRSPGFYKHAYENGNLDALLDKQRTVTDVEERRSIIHDIQKILIEEVMHYPVYTPGWSWLYVSAANVDGFANLVGNGSGPYFNDVQIK</sequence>
<dbReference type="EMBL" id="JAPJZI010000001">
    <property type="protein sequence ID" value="MDA5399717.1"/>
    <property type="molecule type" value="Genomic_DNA"/>
</dbReference>
<dbReference type="Gene3D" id="3.90.76.10">
    <property type="entry name" value="Dipeptide-binding Protein, Domain 1"/>
    <property type="match status" value="1"/>
</dbReference>
<dbReference type="GO" id="GO:0030288">
    <property type="term" value="C:outer membrane-bounded periplasmic space"/>
    <property type="evidence" value="ECO:0007669"/>
    <property type="project" value="UniProtKB-ARBA"/>
</dbReference>
<dbReference type="GO" id="GO:0015833">
    <property type="term" value="P:peptide transport"/>
    <property type="evidence" value="ECO:0007669"/>
    <property type="project" value="TreeGrafter"/>
</dbReference>
<dbReference type="InterPro" id="IPR030678">
    <property type="entry name" value="Peptide/Ni-bd"/>
</dbReference>
<dbReference type="PIRSF" id="PIRSF002741">
    <property type="entry name" value="MppA"/>
    <property type="match status" value="1"/>
</dbReference>
<dbReference type="GO" id="GO:1904680">
    <property type="term" value="F:peptide transmembrane transporter activity"/>
    <property type="evidence" value="ECO:0007669"/>
    <property type="project" value="TreeGrafter"/>
</dbReference>
<feature type="signal peptide" evidence="5">
    <location>
        <begin position="1"/>
        <end position="24"/>
    </location>
</feature>
<protein>
    <submittedName>
        <fullName evidence="7">ABC transporter substrate-binding protein</fullName>
    </submittedName>
</protein>
<comment type="caution">
    <text evidence="7">The sequence shown here is derived from an EMBL/GenBank/DDBJ whole genome shotgun (WGS) entry which is preliminary data.</text>
</comment>
<keyword evidence="3" id="KW-0813">Transport</keyword>
<evidence type="ECO:0000256" key="4">
    <source>
        <dbReference type="ARBA" id="ARBA00022729"/>
    </source>
</evidence>
<keyword evidence="8" id="KW-1185">Reference proteome</keyword>
<dbReference type="AlphaFoldDB" id="A0A9X3UIF1"/>
<comment type="subcellular location">
    <subcellularLocation>
        <location evidence="1">Periplasm</location>
    </subcellularLocation>
</comment>
<keyword evidence="4 5" id="KW-0732">Signal</keyword>